<dbReference type="Pfam" id="PF02384">
    <property type="entry name" value="N6_Mtase"/>
    <property type="match status" value="1"/>
</dbReference>
<evidence type="ECO:0000256" key="2">
    <source>
        <dbReference type="ARBA" id="ARBA00022603"/>
    </source>
</evidence>
<evidence type="ECO:0000256" key="4">
    <source>
        <dbReference type="ARBA" id="ARBA00022691"/>
    </source>
</evidence>
<sequence>MAKKNGNDKPIEVTLWDAANKLRGSVEPAEYKHVVLGLIFLKFASDKFEEHRARLIAEGKEKYIEMADFYNMNNVFFLEETSRWNYLIKKSKQNDIALLIDTALHTIEKNNKALKGALPDNYFSRLGLDVTKLASLLDTINDIDTTRDPKQDVVGKVYEYFLSKFALAEGKGKGEFYTPKSIVNLIAEMIEPYKGIIYDPACGSGGMFVQSVRFIEAHHGNKKEVSIYGQEYTNTTYKLAKMNLAIRGISANLGEKAANTFLDDQHKDLKADFIMANPPFNQKDWRSENELIDDPRWRGYDVPPKSNANYGWILNMVSKLSDNGVAGFILANGALSGGGDEYKIRRKLIENNLVEAILVLPRNLFYTTDISVTLWIVNKNKKVQTRKIGDETRNYRNREKEILFMDLRQMGIPFEKKYTQFSDDDIQKVVSTYHQWQNKEIENIPEFCYTASFDEVAKKDFSLVPSKYIEFVNRDENIDFDEKMQTLQSEFADLLKEEAQSKKDLLSVFKALGFPIHLDLNNE</sequence>
<dbReference type="InterPro" id="IPR003356">
    <property type="entry name" value="DNA_methylase_A-5"/>
</dbReference>
<dbReference type="Gene3D" id="1.20.1260.30">
    <property type="match status" value="1"/>
</dbReference>
<dbReference type="Gene3D" id="3.40.50.150">
    <property type="entry name" value="Vaccinia Virus protein VP39"/>
    <property type="match status" value="1"/>
</dbReference>
<evidence type="ECO:0000256" key="5">
    <source>
        <dbReference type="ARBA" id="ARBA00022747"/>
    </source>
</evidence>
<dbReference type="GO" id="GO:0032259">
    <property type="term" value="P:methylation"/>
    <property type="evidence" value="ECO:0007669"/>
    <property type="project" value="UniProtKB-KW"/>
</dbReference>
<reference evidence="9" key="1">
    <citation type="submission" date="2019-08" db="EMBL/GenBank/DDBJ databases">
        <authorList>
            <person name="Kucharzyk K."/>
            <person name="Murdoch R.W."/>
            <person name="Higgins S."/>
            <person name="Loffler F."/>
        </authorList>
    </citation>
    <scope>NUCLEOTIDE SEQUENCE</scope>
</reference>
<dbReference type="GO" id="GO:0003677">
    <property type="term" value="F:DNA binding"/>
    <property type="evidence" value="ECO:0007669"/>
    <property type="project" value="InterPro"/>
</dbReference>
<evidence type="ECO:0000256" key="3">
    <source>
        <dbReference type="ARBA" id="ARBA00022679"/>
    </source>
</evidence>
<comment type="catalytic activity">
    <reaction evidence="6">
        <text>a 2'-deoxyadenosine in DNA + S-adenosyl-L-methionine = an N(6)-methyl-2'-deoxyadenosine in DNA + S-adenosyl-L-homocysteine + H(+)</text>
        <dbReference type="Rhea" id="RHEA:15197"/>
        <dbReference type="Rhea" id="RHEA-COMP:12418"/>
        <dbReference type="Rhea" id="RHEA-COMP:12419"/>
        <dbReference type="ChEBI" id="CHEBI:15378"/>
        <dbReference type="ChEBI" id="CHEBI:57856"/>
        <dbReference type="ChEBI" id="CHEBI:59789"/>
        <dbReference type="ChEBI" id="CHEBI:90615"/>
        <dbReference type="ChEBI" id="CHEBI:90616"/>
        <dbReference type="EC" id="2.1.1.72"/>
    </reaction>
</comment>
<dbReference type="AlphaFoldDB" id="A0A644V3Y9"/>
<dbReference type="InterPro" id="IPR038333">
    <property type="entry name" value="T1MK-like_N_sf"/>
</dbReference>
<protein>
    <recommendedName>
        <fullName evidence="1">site-specific DNA-methyltransferase (adenine-specific)</fullName>
        <ecNumber evidence="1">2.1.1.72</ecNumber>
    </recommendedName>
</protein>
<keyword evidence="5" id="KW-0680">Restriction system</keyword>
<organism evidence="9">
    <name type="scientific">bioreactor metagenome</name>
    <dbReference type="NCBI Taxonomy" id="1076179"/>
    <lineage>
        <taxon>unclassified sequences</taxon>
        <taxon>metagenomes</taxon>
        <taxon>ecological metagenomes</taxon>
    </lineage>
</organism>
<dbReference type="InterPro" id="IPR029063">
    <property type="entry name" value="SAM-dependent_MTases_sf"/>
</dbReference>
<dbReference type="SUPFAM" id="SSF53335">
    <property type="entry name" value="S-adenosyl-L-methionine-dependent methyltransferases"/>
    <property type="match status" value="1"/>
</dbReference>
<dbReference type="EMBL" id="VSSQ01000213">
    <property type="protein sequence ID" value="MPL85901.1"/>
    <property type="molecule type" value="Genomic_DNA"/>
</dbReference>
<evidence type="ECO:0000256" key="1">
    <source>
        <dbReference type="ARBA" id="ARBA00011900"/>
    </source>
</evidence>
<dbReference type="PANTHER" id="PTHR42998">
    <property type="entry name" value="TYPE I RESTRICTION ENZYME HINDVIIP M PROTEIN-RELATED"/>
    <property type="match status" value="1"/>
</dbReference>
<dbReference type="PRINTS" id="PR00507">
    <property type="entry name" value="N12N6MTFRASE"/>
</dbReference>
<comment type="caution">
    <text evidence="9">The sequence shown here is derived from an EMBL/GenBank/DDBJ whole genome shotgun (WGS) entry which is preliminary data.</text>
</comment>
<dbReference type="GO" id="GO:0009007">
    <property type="term" value="F:site-specific DNA-methyltransferase (adenine-specific) activity"/>
    <property type="evidence" value="ECO:0007669"/>
    <property type="project" value="UniProtKB-EC"/>
</dbReference>
<evidence type="ECO:0000313" key="9">
    <source>
        <dbReference type="EMBL" id="MPL85901.1"/>
    </source>
</evidence>
<dbReference type="GO" id="GO:0009307">
    <property type="term" value="P:DNA restriction-modification system"/>
    <property type="evidence" value="ECO:0007669"/>
    <property type="project" value="UniProtKB-KW"/>
</dbReference>
<dbReference type="EC" id="2.1.1.72" evidence="1"/>
<name>A0A644V3Y9_9ZZZZ</name>
<gene>
    <name evidence="9" type="primary">hsdM_2</name>
    <name evidence="9" type="ORF">SDC9_31876</name>
</gene>
<proteinExistence type="predicted"/>
<feature type="domain" description="N6 adenine-specific DNA methyltransferase N-terminal" evidence="8">
    <location>
        <begin position="12"/>
        <end position="136"/>
    </location>
</feature>
<dbReference type="GO" id="GO:0008170">
    <property type="term" value="F:N-methyltransferase activity"/>
    <property type="evidence" value="ECO:0007669"/>
    <property type="project" value="InterPro"/>
</dbReference>
<evidence type="ECO:0000256" key="6">
    <source>
        <dbReference type="ARBA" id="ARBA00047942"/>
    </source>
</evidence>
<dbReference type="Pfam" id="PF12161">
    <property type="entry name" value="HsdM_N"/>
    <property type="match status" value="1"/>
</dbReference>
<dbReference type="InterPro" id="IPR022749">
    <property type="entry name" value="D12N6_MeTrfase_N"/>
</dbReference>
<evidence type="ECO:0000259" key="8">
    <source>
        <dbReference type="Pfam" id="PF12161"/>
    </source>
</evidence>
<accession>A0A644V3Y9</accession>
<dbReference type="PANTHER" id="PTHR42998:SF1">
    <property type="entry name" value="TYPE I RESTRICTION ENZYME HINDI METHYLASE SUBUNIT"/>
    <property type="match status" value="1"/>
</dbReference>
<evidence type="ECO:0000259" key="7">
    <source>
        <dbReference type="Pfam" id="PF02384"/>
    </source>
</evidence>
<feature type="domain" description="DNA methylase adenine-specific" evidence="7">
    <location>
        <begin position="151"/>
        <end position="473"/>
    </location>
</feature>
<keyword evidence="4" id="KW-0949">S-adenosyl-L-methionine</keyword>
<dbReference type="InterPro" id="IPR052916">
    <property type="entry name" value="Type-I_RE_MTase_Subunit"/>
</dbReference>
<keyword evidence="3 9" id="KW-0808">Transferase</keyword>
<keyword evidence="2 9" id="KW-0489">Methyltransferase</keyword>